<reference evidence="2" key="2">
    <citation type="journal article" date="2017" name="Nat. Plants">
        <title>The Aegilops tauschii genome reveals multiple impacts of transposons.</title>
        <authorList>
            <person name="Zhao G."/>
            <person name="Zou C."/>
            <person name="Li K."/>
            <person name="Wang K."/>
            <person name="Li T."/>
            <person name="Gao L."/>
            <person name="Zhang X."/>
            <person name="Wang H."/>
            <person name="Yang Z."/>
            <person name="Liu X."/>
            <person name="Jiang W."/>
            <person name="Mao L."/>
            <person name="Kong X."/>
            <person name="Jiao Y."/>
            <person name="Jia J."/>
        </authorList>
    </citation>
    <scope>NUCLEOTIDE SEQUENCE [LARGE SCALE GENOMIC DNA]</scope>
    <source>
        <strain evidence="2">cv. AL8/78</strain>
    </source>
</reference>
<organism evidence="1 2">
    <name type="scientific">Aegilops tauschii subsp. strangulata</name>
    <name type="common">Goatgrass</name>
    <dbReference type="NCBI Taxonomy" id="200361"/>
    <lineage>
        <taxon>Eukaryota</taxon>
        <taxon>Viridiplantae</taxon>
        <taxon>Streptophyta</taxon>
        <taxon>Embryophyta</taxon>
        <taxon>Tracheophyta</taxon>
        <taxon>Spermatophyta</taxon>
        <taxon>Magnoliopsida</taxon>
        <taxon>Liliopsida</taxon>
        <taxon>Poales</taxon>
        <taxon>Poaceae</taxon>
        <taxon>BOP clade</taxon>
        <taxon>Pooideae</taxon>
        <taxon>Triticodae</taxon>
        <taxon>Triticeae</taxon>
        <taxon>Triticinae</taxon>
        <taxon>Aegilops</taxon>
    </lineage>
</organism>
<reference evidence="2" key="1">
    <citation type="journal article" date="2014" name="Science">
        <title>Ancient hybridizations among the ancestral genomes of bread wheat.</title>
        <authorList>
            <consortium name="International Wheat Genome Sequencing Consortium,"/>
            <person name="Marcussen T."/>
            <person name="Sandve S.R."/>
            <person name="Heier L."/>
            <person name="Spannagl M."/>
            <person name="Pfeifer M."/>
            <person name="Jakobsen K.S."/>
            <person name="Wulff B.B."/>
            <person name="Steuernagel B."/>
            <person name="Mayer K.F."/>
            <person name="Olsen O.A."/>
        </authorList>
    </citation>
    <scope>NUCLEOTIDE SEQUENCE [LARGE SCALE GENOMIC DNA]</scope>
    <source>
        <strain evidence="2">cv. AL8/78</strain>
    </source>
</reference>
<reference evidence="1" key="5">
    <citation type="journal article" date="2021" name="G3 (Bethesda)">
        <title>Aegilops tauschii genome assembly Aet v5.0 features greater sequence contiguity and improved annotation.</title>
        <authorList>
            <person name="Wang L."/>
            <person name="Zhu T."/>
            <person name="Rodriguez J.C."/>
            <person name="Deal K.R."/>
            <person name="Dubcovsky J."/>
            <person name="McGuire P.E."/>
            <person name="Lux T."/>
            <person name="Spannagl M."/>
            <person name="Mayer K.F.X."/>
            <person name="Baldrich P."/>
            <person name="Meyers B.C."/>
            <person name="Huo N."/>
            <person name="Gu Y.Q."/>
            <person name="Zhou H."/>
            <person name="Devos K.M."/>
            <person name="Bennetzen J.L."/>
            <person name="Unver T."/>
            <person name="Budak H."/>
            <person name="Gulick P.J."/>
            <person name="Galiba G."/>
            <person name="Kalapos B."/>
            <person name="Nelson D.R."/>
            <person name="Li P."/>
            <person name="You F.M."/>
            <person name="Luo M.C."/>
            <person name="Dvorak J."/>
        </authorList>
    </citation>
    <scope>NUCLEOTIDE SEQUENCE [LARGE SCALE GENOMIC DNA]</scope>
    <source>
        <strain evidence="1">cv. AL8/78</strain>
    </source>
</reference>
<reference evidence="1" key="4">
    <citation type="submission" date="2019-03" db="UniProtKB">
        <authorList>
            <consortium name="EnsemblPlants"/>
        </authorList>
    </citation>
    <scope>IDENTIFICATION</scope>
</reference>
<dbReference type="Gramene" id="AET4Gv20801900.1">
    <property type="protein sequence ID" value="AET4Gv20801900.1"/>
    <property type="gene ID" value="AET4Gv20801900"/>
</dbReference>
<accession>A0A453J5C2</accession>
<protein>
    <recommendedName>
        <fullName evidence="3">Reverse transcriptase domain-containing protein</fullName>
    </recommendedName>
</protein>
<dbReference type="STRING" id="200361.A0A453J5C2"/>
<proteinExistence type="predicted"/>
<sequence length="245" mass="28383">ARPVYTDDPIDVLNIKLKRMKKFFKGWGSNNFGKCRIKKNLLRFELQELELLEEQYDLCGEVYTRKLNILVELNSIYLEEESCWHQKSTERWLLKGDNNTDFFHKVANGRRGKNMMRSLECGSVTIEGTNNLLAHATDFYKELFGPAPGNMCSVDASLWSSEENISLTDNDELTKPFSLEEIKAALFAMEPNRAPGPDSVPVDFYQHCWDVVCMDLLRLFEWFHEGRLDVQRLNYGIITLLPKTS</sequence>
<dbReference type="EnsemblPlants" id="AET4Gv20801900.1">
    <property type="protein sequence ID" value="AET4Gv20801900.1"/>
    <property type="gene ID" value="AET4Gv20801900"/>
</dbReference>
<evidence type="ECO:0000313" key="2">
    <source>
        <dbReference type="Proteomes" id="UP000015105"/>
    </source>
</evidence>
<reference evidence="1" key="3">
    <citation type="journal article" date="2017" name="Nature">
        <title>Genome sequence of the progenitor of the wheat D genome Aegilops tauschii.</title>
        <authorList>
            <person name="Luo M.C."/>
            <person name="Gu Y.Q."/>
            <person name="Puiu D."/>
            <person name="Wang H."/>
            <person name="Twardziok S.O."/>
            <person name="Deal K.R."/>
            <person name="Huo N."/>
            <person name="Zhu T."/>
            <person name="Wang L."/>
            <person name="Wang Y."/>
            <person name="McGuire P.E."/>
            <person name="Liu S."/>
            <person name="Long H."/>
            <person name="Ramasamy R.K."/>
            <person name="Rodriguez J.C."/>
            <person name="Van S.L."/>
            <person name="Yuan L."/>
            <person name="Wang Z."/>
            <person name="Xia Z."/>
            <person name="Xiao L."/>
            <person name="Anderson O.D."/>
            <person name="Ouyang S."/>
            <person name="Liang Y."/>
            <person name="Zimin A.V."/>
            <person name="Pertea G."/>
            <person name="Qi P."/>
            <person name="Bennetzen J.L."/>
            <person name="Dai X."/>
            <person name="Dawson M.W."/>
            <person name="Muller H.G."/>
            <person name="Kugler K."/>
            <person name="Rivarola-Duarte L."/>
            <person name="Spannagl M."/>
            <person name="Mayer K.F.X."/>
            <person name="Lu F.H."/>
            <person name="Bevan M.W."/>
            <person name="Leroy P."/>
            <person name="Li P."/>
            <person name="You F.M."/>
            <person name="Sun Q."/>
            <person name="Liu Z."/>
            <person name="Lyons E."/>
            <person name="Wicker T."/>
            <person name="Salzberg S.L."/>
            <person name="Devos K.M."/>
            <person name="Dvorak J."/>
        </authorList>
    </citation>
    <scope>NUCLEOTIDE SEQUENCE [LARGE SCALE GENOMIC DNA]</scope>
    <source>
        <strain evidence="1">cv. AL8/78</strain>
    </source>
</reference>
<name>A0A453J5C2_AEGTS</name>
<evidence type="ECO:0000313" key="1">
    <source>
        <dbReference type="EnsemblPlants" id="AET4Gv20801900.1"/>
    </source>
</evidence>
<evidence type="ECO:0008006" key="3">
    <source>
        <dbReference type="Google" id="ProtNLM"/>
    </source>
</evidence>
<dbReference type="Proteomes" id="UP000015105">
    <property type="component" value="Chromosome 4D"/>
</dbReference>
<dbReference type="AlphaFoldDB" id="A0A453J5C2"/>
<keyword evidence="2" id="KW-1185">Reference proteome</keyword>